<keyword evidence="8" id="KW-1185">Reference proteome</keyword>
<proteinExistence type="predicted"/>
<dbReference type="SUPFAM" id="SSF90112">
    <property type="entry name" value="Neurotransmitter-gated ion-channel transmembrane pore"/>
    <property type="match status" value="1"/>
</dbReference>
<dbReference type="CDD" id="cd18989">
    <property type="entry name" value="LGIC_ECD_cation"/>
    <property type="match status" value="1"/>
</dbReference>
<dbReference type="InterPro" id="IPR038050">
    <property type="entry name" value="Neuro_actylchol_rec"/>
</dbReference>
<dbReference type="Gene3D" id="2.70.170.10">
    <property type="entry name" value="Neurotransmitter-gated ion-channel ligand-binding domain"/>
    <property type="match status" value="1"/>
</dbReference>
<dbReference type="Proteomes" id="UP001516400">
    <property type="component" value="Unassembled WGS sequence"/>
</dbReference>
<feature type="transmembrane region" description="Helical" evidence="5">
    <location>
        <begin position="141"/>
        <end position="160"/>
    </location>
</feature>
<dbReference type="PANTHER" id="PTHR18945">
    <property type="entry name" value="NEUROTRANSMITTER GATED ION CHANNEL"/>
    <property type="match status" value="1"/>
</dbReference>
<name>A0ABD2P4N4_9CUCU</name>
<keyword evidence="4 5" id="KW-0472">Membrane</keyword>
<gene>
    <name evidence="7" type="ORF">HHI36_000415</name>
</gene>
<feature type="transmembrane region" description="Helical" evidence="5">
    <location>
        <begin position="116"/>
        <end position="134"/>
    </location>
</feature>
<dbReference type="EMBL" id="JABFTP020000185">
    <property type="protein sequence ID" value="KAL3285895.1"/>
    <property type="molecule type" value="Genomic_DNA"/>
</dbReference>
<keyword evidence="3 5" id="KW-1133">Transmembrane helix</keyword>
<comment type="subcellular location">
    <subcellularLocation>
        <location evidence="1">Membrane</location>
        <topology evidence="1">Multi-pass membrane protein</topology>
    </subcellularLocation>
</comment>
<dbReference type="AlphaFoldDB" id="A0ABD2P4N4"/>
<feature type="transmembrane region" description="Helical" evidence="5">
    <location>
        <begin position="266"/>
        <end position="287"/>
    </location>
</feature>
<dbReference type="SUPFAM" id="SSF63712">
    <property type="entry name" value="Nicotinic receptor ligand binding domain-like"/>
    <property type="match status" value="1"/>
</dbReference>
<comment type="caution">
    <text evidence="7">The sequence shown here is derived from an EMBL/GenBank/DDBJ whole genome shotgun (WGS) entry which is preliminary data.</text>
</comment>
<evidence type="ECO:0000313" key="8">
    <source>
        <dbReference type="Proteomes" id="UP001516400"/>
    </source>
</evidence>
<dbReference type="Gene3D" id="1.20.58.390">
    <property type="entry name" value="Neurotransmitter-gated ion-channel transmembrane domain"/>
    <property type="match status" value="1"/>
</dbReference>
<feature type="transmembrane region" description="Helical" evidence="5">
    <location>
        <begin position="180"/>
        <end position="197"/>
    </location>
</feature>
<organism evidence="7 8">
    <name type="scientific">Cryptolaemus montrouzieri</name>
    <dbReference type="NCBI Taxonomy" id="559131"/>
    <lineage>
        <taxon>Eukaryota</taxon>
        <taxon>Metazoa</taxon>
        <taxon>Ecdysozoa</taxon>
        <taxon>Arthropoda</taxon>
        <taxon>Hexapoda</taxon>
        <taxon>Insecta</taxon>
        <taxon>Pterygota</taxon>
        <taxon>Neoptera</taxon>
        <taxon>Endopterygota</taxon>
        <taxon>Coleoptera</taxon>
        <taxon>Polyphaga</taxon>
        <taxon>Cucujiformia</taxon>
        <taxon>Coccinelloidea</taxon>
        <taxon>Coccinellidae</taxon>
        <taxon>Scymninae</taxon>
        <taxon>Scymnini</taxon>
        <taxon>Cryptolaemus</taxon>
    </lineage>
</organism>
<evidence type="ECO:0000256" key="1">
    <source>
        <dbReference type="ARBA" id="ARBA00004141"/>
    </source>
</evidence>
<dbReference type="InterPro" id="IPR006202">
    <property type="entry name" value="Neur_chan_lig-bd"/>
</dbReference>
<dbReference type="Pfam" id="PF02931">
    <property type="entry name" value="Neur_chan_LBD"/>
    <property type="match status" value="1"/>
</dbReference>
<dbReference type="GO" id="GO:0016020">
    <property type="term" value="C:membrane"/>
    <property type="evidence" value="ECO:0007669"/>
    <property type="project" value="UniProtKB-SubCell"/>
</dbReference>
<accession>A0ABD2P4N4</accession>
<evidence type="ECO:0000256" key="4">
    <source>
        <dbReference type="ARBA" id="ARBA00023136"/>
    </source>
</evidence>
<evidence type="ECO:0000256" key="3">
    <source>
        <dbReference type="ARBA" id="ARBA00022989"/>
    </source>
</evidence>
<evidence type="ECO:0000256" key="2">
    <source>
        <dbReference type="ARBA" id="ARBA00022692"/>
    </source>
</evidence>
<feature type="domain" description="Neurotransmitter-gated ion-channel ligand-binding" evidence="6">
    <location>
        <begin position="3"/>
        <end position="107"/>
    </location>
</feature>
<dbReference type="InterPro" id="IPR006201">
    <property type="entry name" value="Neur_channel"/>
</dbReference>
<protein>
    <recommendedName>
        <fullName evidence="6">Neurotransmitter-gated ion-channel ligand-binding domain-containing protein</fullName>
    </recommendedName>
</protein>
<reference evidence="7 8" key="1">
    <citation type="journal article" date="2021" name="BMC Biol.">
        <title>Horizontally acquired antibacterial genes associated with adaptive radiation of ladybird beetles.</title>
        <authorList>
            <person name="Li H.S."/>
            <person name="Tang X.F."/>
            <person name="Huang Y.H."/>
            <person name="Xu Z.Y."/>
            <person name="Chen M.L."/>
            <person name="Du X.Y."/>
            <person name="Qiu B.Y."/>
            <person name="Chen P.T."/>
            <person name="Zhang W."/>
            <person name="Slipinski A."/>
            <person name="Escalona H.E."/>
            <person name="Waterhouse R.M."/>
            <person name="Zwick A."/>
            <person name="Pang H."/>
        </authorList>
    </citation>
    <scope>NUCLEOTIDE SEQUENCE [LARGE SCALE GENOMIC DNA]</scope>
    <source>
        <strain evidence="7">SYSU2018</strain>
    </source>
</reference>
<evidence type="ECO:0000256" key="5">
    <source>
        <dbReference type="SAM" id="Phobius"/>
    </source>
</evidence>
<dbReference type="InterPro" id="IPR036719">
    <property type="entry name" value="Neuro-gated_channel_TM_sf"/>
</dbReference>
<dbReference type="InterPro" id="IPR036734">
    <property type="entry name" value="Neur_chan_lig-bd_sf"/>
</dbReference>
<evidence type="ECO:0000313" key="7">
    <source>
        <dbReference type="EMBL" id="KAL3285895.1"/>
    </source>
</evidence>
<evidence type="ECO:0000259" key="6">
    <source>
        <dbReference type="Pfam" id="PF02931"/>
    </source>
</evidence>
<sequence length="288" mass="32759">MSSVSCTLSNTGLVVCVPSARHEALCVPDFTRFPYDTQKCSLRFGSWMHNGEELNLKFAKPAFSLEDMQPNGNWELISITPRRNSGQFECCPNNTYPSLEYIFLIKRMSAIHASTIVIPAVVLLIMTLTSLWIPPNQQERLNLCFVNLIAHFLHLQYISWIVPTHGPKTPYLMSFSRDSMLLTSFTIIFTVILRNFIQGSLHAPSWVSTVVSFLTGCKAGEIILLNDYSIKGTSSLKEDDDMANIINNQSNNNPSQNQDWLIFAKVLDRICFIVYFFIYIVMFVTFMP</sequence>
<keyword evidence="2 5" id="KW-0812">Transmembrane</keyword>